<feature type="domain" description="Xylose isomerase-like TIM barrel" evidence="1">
    <location>
        <begin position="30"/>
        <end position="238"/>
    </location>
</feature>
<dbReference type="InterPro" id="IPR050312">
    <property type="entry name" value="IolE/XylAMocC-like"/>
</dbReference>
<dbReference type="RefSeq" id="WP_013863801.1">
    <property type="nucleotide sequence ID" value="NC_015635.1"/>
</dbReference>
<dbReference type="eggNOG" id="COG1082">
    <property type="taxonomic scope" value="Bacteria"/>
</dbReference>
<accession>F5XJN2</accession>
<dbReference type="KEGG" id="mph:MLP_29180"/>
<dbReference type="SUPFAM" id="SSF51658">
    <property type="entry name" value="Xylose isomerase-like"/>
    <property type="match status" value="1"/>
</dbReference>
<dbReference type="Pfam" id="PF01261">
    <property type="entry name" value="AP_endonuc_2"/>
    <property type="match status" value="1"/>
</dbReference>
<evidence type="ECO:0000313" key="2">
    <source>
        <dbReference type="EMBL" id="BAK35932.1"/>
    </source>
</evidence>
<evidence type="ECO:0000313" key="3">
    <source>
        <dbReference type="Proteomes" id="UP000007947"/>
    </source>
</evidence>
<dbReference type="PANTHER" id="PTHR12110">
    <property type="entry name" value="HYDROXYPYRUVATE ISOMERASE"/>
    <property type="match status" value="1"/>
</dbReference>
<protein>
    <recommendedName>
        <fullName evidence="1">Xylose isomerase-like TIM barrel domain-containing protein</fullName>
    </recommendedName>
</protein>
<dbReference type="OrthoDB" id="9780241at2"/>
<dbReference type="InterPro" id="IPR036237">
    <property type="entry name" value="Xyl_isomerase-like_sf"/>
</dbReference>
<sequence length="284" mass="31341">MTGSSANGGAQRYSLGHLTLIDTPTPELIRIAHRTGYDYASPRLLCDGLPGHDYSLSRSDDLLRQTVRALAETGLPLHDIELARIADGVDPASYEPDLAIGAELGARHLISSVWTPDRRYAVDAFGRLCRLAAQYDLTVNLEWVPIASITTMHQALDLIAEVNEPNARLMVDLHHFHRSRERLADLDEIPAGLFSVIQICDAPGEIPTERDEMTRIIREGRSYLGEGGTDPAAMLARMPCVTYSIELPNADAERTLGAEGHARRCLETARHYLERTLSGQGRRP</sequence>
<dbReference type="AlphaFoldDB" id="F5XJN2"/>
<dbReference type="Gene3D" id="3.20.20.150">
    <property type="entry name" value="Divalent-metal-dependent TIM barrel enzymes"/>
    <property type="match status" value="1"/>
</dbReference>
<dbReference type="STRING" id="1032480.MLP_29180"/>
<gene>
    <name evidence="2" type="ordered locus">MLP_29180</name>
</gene>
<organism evidence="2 3">
    <name type="scientific">Microlunatus phosphovorus (strain ATCC 700054 / DSM 10555 / JCM 9379 / NBRC 101784 / NCIMB 13414 / VKM Ac-1990 / NM-1)</name>
    <dbReference type="NCBI Taxonomy" id="1032480"/>
    <lineage>
        <taxon>Bacteria</taxon>
        <taxon>Bacillati</taxon>
        <taxon>Actinomycetota</taxon>
        <taxon>Actinomycetes</taxon>
        <taxon>Propionibacteriales</taxon>
        <taxon>Propionibacteriaceae</taxon>
        <taxon>Microlunatus</taxon>
    </lineage>
</organism>
<evidence type="ECO:0000259" key="1">
    <source>
        <dbReference type="Pfam" id="PF01261"/>
    </source>
</evidence>
<keyword evidence="3" id="KW-1185">Reference proteome</keyword>
<dbReference type="EMBL" id="AP012204">
    <property type="protein sequence ID" value="BAK35932.1"/>
    <property type="molecule type" value="Genomic_DNA"/>
</dbReference>
<dbReference type="HOGENOM" id="CLU_035063_4_0_11"/>
<dbReference type="Proteomes" id="UP000007947">
    <property type="component" value="Chromosome"/>
</dbReference>
<dbReference type="PANTHER" id="PTHR12110:SF48">
    <property type="entry name" value="BLL3656 PROTEIN"/>
    <property type="match status" value="1"/>
</dbReference>
<proteinExistence type="predicted"/>
<name>F5XJN2_MICPN</name>
<reference evidence="2 3" key="1">
    <citation type="submission" date="2011-05" db="EMBL/GenBank/DDBJ databases">
        <title>Whole genome sequence of Microlunatus phosphovorus NM-1.</title>
        <authorList>
            <person name="Hosoyama A."/>
            <person name="Sasaki K."/>
            <person name="Harada T."/>
            <person name="Igarashi R."/>
            <person name="Kawakoshi A."/>
            <person name="Sasagawa M."/>
            <person name="Fukada J."/>
            <person name="Nakamura S."/>
            <person name="Katano Y."/>
            <person name="Hanada S."/>
            <person name="Kamagata Y."/>
            <person name="Nakamura N."/>
            <person name="Yamazaki S."/>
            <person name="Fujita N."/>
        </authorList>
    </citation>
    <scope>NUCLEOTIDE SEQUENCE [LARGE SCALE GENOMIC DNA]</scope>
    <source>
        <strain evidence="3">ATCC 700054 / DSM 10555 / JCM 9379 / NBRC 101784 / NCIMB 13414 / VKM Ac-1990 / NM-1</strain>
    </source>
</reference>
<dbReference type="InterPro" id="IPR013022">
    <property type="entry name" value="Xyl_isomerase-like_TIM-brl"/>
</dbReference>